<dbReference type="EMBL" id="AP026708">
    <property type="protein sequence ID" value="BDQ35443.1"/>
    <property type="molecule type" value="Genomic_DNA"/>
</dbReference>
<evidence type="ECO:0000313" key="3">
    <source>
        <dbReference type="Proteomes" id="UP001061361"/>
    </source>
</evidence>
<evidence type="ECO:0008006" key="4">
    <source>
        <dbReference type="Google" id="ProtNLM"/>
    </source>
</evidence>
<organism evidence="2 3">
    <name type="scientific">Pseudodesulfovibrio portus</name>
    <dbReference type="NCBI Taxonomy" id="231439"/>
    <lineage>
        <taxon>Bacteria</taxon>
        <taxon>Pseudomonadati</taxon>
        <taxon>Thermodesulfobacteriota</taxon>
        <taxon>Desulfovibrionia</taxon>
        <taxon>Desulfovibrionales</taxon>
        <taxon>Desulfovibrionaceae</taxon>
    </lineage>
</organism>
<dbReference type="Proteomes" id="UP001061361">
    <property type="component" value="Chromosome"/>
</dbReference>
<dbReference type="RefSeq" id="WP_264982332.1">
    <property type="nucleotide sequence ID" value="NZ_AP026708.1"/>
</dbReference>
<keyword evidence="3" id="KW-1185">Reference proteome</keyword>
<feature type="chain" id="PRO_5046924271" description="DUF1080 domain-containing protein" evidence="1">
    <location>
        <begin position="23"/>
        <end position="141"/>
    </location>
</feature>
<protein>
    <recommendedName>
        <fullName evidence="4">DUF1080 domain-containing protein</fullName>
    </recommendedName>
</protein>
<evidence type="ECO:0000256" key="1">
    <source>
        <dbReference type="SAM" id="SignalP"/>
    </source>
</evidence>
<gene>
    <name evidence="2" type="ORF">JCM14722_29850</name>
</gene>
<feature type="signal peptide" evidence="1">
    <location>
        <begin position="1"/>
        <end position="22"/>
    </location>
</feature>
<evidence type="ECO:0000313" key="2">
    <source>
        <dbReference type="EMBL" id="BDQ35443.1"/>
    </source>
</evidence>
<keyword evidence="1" id="KW-0732">Signal</keyword>
<reference evidence="2" key="1">
    <citation type="submission" date="2022-08" db="EMBL/GenBank/DDBJ databases">
        <title>Genome Sequence of the sulphate-reducing bacterium, Pseudodesulfovibrio portus JCM14722.</title>
        <authorList>
            <person name="Kondo R."/>
            <person name="Kataoka T."/>
        </authorList>
    </citation>
    <scope>NUCLEOTIDE SEQUENCE</scope>
    <source>
        <strain evidence="2">JCM 14722</strain>
    </source>
</reference>
<accession>A0ABN6S069</accession>
<name>A0ABN6S069_9BACT</name>
<proteinExistence type="predicted"/>
<sequence length="141" mass="15559">MKFRLFLCLLIGAFGVFGSAMAGNLETWEGTSRGEGYTGNIVWEMTPIDIDAERYELSGTLKAKFNHRDHGKGQVNIRLKGEVRDGMLQASGNGRGRIMARSFKLRVSLQGTMDGETGNGTLVSNDDFKLIHGTWEVSKTQ</sequence>